<organism evidence="3 4">
    <name type="scientific">Talaromyces proteolyticus</name>
    <dbReference type="NCBI Taxonomy" id="1131652"/>
    <lineage>
        <taxon>Eukaryota</taxon>
        <taxon>Fungi</taxon>
        <taxon>Dikarya</taxon>
        <taxon>Ascomycota</taxon>
        <taxon>Pezizomycotina</taxon>
        <taxon>Eurotiomycetes</taxon>
        <taxon>Eurotiomycetidae</taxon>
        <taxon>Eurotiales</taxon>
        <taxon>Trichocomaceae</taxon>
        <taxon>Talaromyces</taxon>
        <taxon>Talaromyces sect. Bacilispori</taxon>
    </lineage>
</organism>
<feature type="compositionally biased region" description="Basic and acidic residues" evidence="1">
    <location>
        <begin position="14"/>
        <end position="23"/>
    </location>
</feature>
<evidence type="ECO:0000259" key="2">
    <source>
        <dbReference type="Pfam" id="PF01636"/>
    </source>
</evidence>
<dbReference type="PANTHER" id="PTHR21310">
    <property type="entry name" value="AMINOGLYCOSIDE PHOSPHOTRANSFERASE-RELATED-RELATED"/>
    <property type="match status" value="1"/>
</dbReference>
<protein>
    <recommendedName>
        <fullName evidence="2">Aminoglycoside phosphotransferase domain-containing protein</fullName>
    </recommendedName>
</protein>
<dbReference type="InterPro" id="IPR051678">
    <property type="entry name" value="AGP_Transferase"/>
</dbReference>
<dbReference type="PANTHER" id="PTHR21310:SF54">
    <property type="entry name" value="AMINOGLYCOSIDE PHOSPHOTRANSFERASE DOMAIN-CONTAINING PROTEIN"/>
    <property type="match status" value="1"/>
</dbReference>
<dbReference type="InterPro" id="IPR011009">
    <property type="entry name" value="Kinase-like_dom_sf"/>
</dbReference>
<dbReference type="SUPFAM" id="SSF56112">
    <property type="entry name" value="Protein kinase-like (PK-like)"/>
    <property type="match status" value="1"/>
</dbReference>
<dbReference type="Pfam" id="PF01636">
    <property type="entry name" value="APH"/>
    <property type="match status" value="1"/>
</dbReference>
<dbReference type="GeneID" id="70247369"/>
<name>A0AAD4PW81_9EURO</name>
<dbReference type="AlphaFoldDB" id="A0AAD4PW81"/>
<evidence type="ECO:0000256" key="1">
    <source>
        <dbReference type="SAM" id="MobiDB-lite"/>
    </source>
</evidence>
<dbReference type="InterPro" id="IPR002575">
    <property type="entry name" value="Aminoglycoside_PTrfase"/>
</dbReference>
<keyword evidence="4" id="KW-1185">Reference proteome</keyword>
<feature type="domain" description="Aminoglycoside phosphotransferase" evidence="2">
    <location>
        <begin position="93"/>
        <end position="153"/>
    </location>
</feature>
<reference evidence="3" key="1">
    <citation type="submission" date="2021-12" db="EMBL/GenBank/DDBJ databases">
        <title>Convergent genome expansion in fungi linked to evolution of root-endophyte symbiosis.</title>
        <authorList>
            <consortium name="DOE Joint Genome Institute"/>
            <person name="Ke Y.-H."/>
            <person name="Bonito G."/>
            <person name="Liao H.-L."/>
            <person name="Looney B."/>
            <person name="Rojas-Flechas A."/>
            <person name="Nash J."/>
            <person name="Hameed K."/>
            <person name="Schadt C."/>
            <person name="Martin F."/>
            <person name="Crous P.W."/>
            <person name="Miettinen O."/>
            <person name="Magnuson J.K."/>
            <person name="Labbe J."/>
            <person name="Jacobson D."/>
            <person name="Doktycz M.J."/>
            <person name="Veneault-Fourrey C."/>
            <person name="Kuo A."/>
            <person name="Mondo S."/>
            <person name="Calhoun S."/>
            <person name="Riley R."/>
            <person name="Ohm R."/>
            <person name="LaButti K."/>
            <person name="Andreopoulos B."/>
            <person name="Pangilinan J."/>
            <person name="Nolan M."/>
            <person name="Tritt A."/>
            <person name="Clum A."/>
            <person name="Lipzen A."/>
            <person name="Daum C."/>
            <person name="Barry K."/>
            <person name="Grigoriev I.V."/>
            <person name="Vilgalys R."/>
        </authorList>
    </citation>
    <scope>NUCLEOTIDE SEQUENCE</scope>
    <source>
        <strain evidence="3">PMI_201</strain>
    </source>
</reference>
<comment type="caution">
    <text evidence="3">The sequence shown here is derived from an EMBL/GenBank/DDBJ whole genome shotgun (WGS) entry which is preliminary data.</text>
</comment>
<dbReference type="EMBL" id="JAJTJA010000011">
    <property type="protein sequence ID" value="KAH8692188.1"/>
    <property type="molecule type" value="Genomic_DNA"/>
</dbReference>
<dbReference type="Proteomes" id="UP001201262">
    <property type="component" value="Unassembled WGS sequence"/>
</dbReference>
<feature type="region of interest" description="Disordered" evidence="1">
    <location>
        <begin position="1"/>
        <end position="30"/>
    </location>
</feature>
<dbReference type="RefSeq" id="XP_046068185.1">
    <property type="nucleotide sequence ID" value="XM_046217082.1"/>
</dbReference>
<accession>A0AAD4PW81</accession>
<sequence>MSLSKSCKLPTPTEAREAADSIRRSTKGGTQPYFPVPFPSLNLMVKFGRSSIIPEGQCLWTIRTYLGDIVPVPEVYGWCKDDGEDFLYMELVRGATHSDLHPSNILITRAGEGQARILALIDFEQSGWYPAYWEYSKARWTAEIGGEWETMYLPRILERHDDAYKHWDYFCLSLGV</sequence>
<evidence type="ECO:0000313" key="3">
    <source>
        <dbReference type="EMBL" id="KAH8692188.1"/>
    </source>
</evidence>
<gene>
    <name evidence="3" type="ORF">BGW36DRAFT_387159</name>
</gene>
<evidence type="ECO:0000313" key="4">
    <source>
        <dbReference type="Proteomes" id="UP001201262"/>
    </source>
</evidence>
<proteinExistence type="predicted"/>